<dbReference type="EMBL" id="JXTB01000060">
    <property type="protein sequence ID" value="PON68744.1"/>
    <property type="molecule type" value="Genomic_DNA"/>
</dbReference>
<dbReference type="PANTHER" id="PTHR47074:SF67">
    <property type="entry name" value="RNASE H TYPE-1 DOMAIN-CONTAINING PROTEIN"/>
    <property type="match status" value="1"/>
</dbReference>
<gene>
    <name evidence="2" type="ORF">PanWU01x14_093510</name>
</gene>
<dbReference type="Pfam" id="PF13456">
    <property type="entry name" value="RVT_3"/>
    <property type="match status" value="1"/>
</dbReference>
<name>A0A2P5D639_PARAD</name>
<organism evidence="2 3">
    <name type="scientific">Parasponia andersonii</name>
    <name type="common">Sponia andersonii</name>
    <dbReference type="NCBI Taxonomy" id="3476"/>
    <lineage>
        <taxon>Eukaryota</taxon>
        <taxon>Viridiplantae</taxon>
        <taxon>Streptophyta</taxon>
        <taxon>Embryophyta</taxon>
        <taxon>Tracheophyta</taxon>
        <taxon>Spermatophyta</taxon>
        <taxon>Magnoliopsida</taxon>
        <taxon>eudicotyledons</taxon>
        <taxon>Gunneridae</taxon>
        <taxon>Pentapetalae</taxon>
        <taxon>rosids</taxon>
        <taxon>fabids</taxon>
        <taxon>Rosales</taxon>
        <taxon>Cannabaceae</taxon>
        <taxon>Parasponia</taxon>
    </lineage>
</organism>
<dbReference type="SUPFAM" id="SSF53098">
    <property type="entry name" value="Ribonuclease H-like"/>
    <property type="match status" value="1"/>
</dbReference>
<dbReference type="InterPro" id="IPR002156">
    <property type="entry name" value="RNaseH_domain"/>
</dbReference>
<evidence type="ECO:0000313" key="3">
    <source>
        <dbReference type="Proteomes" id="UP000237105"/>
    </source>
</evidence>
<proteinExistence type="predicted"/>
<dbReference type="AlphaFoldDB" id="A0A2P5D639"/>
<dbReference type="Proteomes" id="UP000237105">
    <property type="component" value="Unassembled WGS sequence"/>
</dbReference>
<reference evidence="3" key="1">
    <citation type="submission" date="2016-06" db="EMBL/GenBank/DDBJ databases">
        <title>Parallel loss of symbiosis genes in relatives of nitrogen-fixing non-legume Parasponia.</title>
        <authorList>
            <person name="Van Velzen R."/>
            <person name="Holmer R."/>
            <person name="Bu F."/>
            <person name="Rutten L."/>
            <person name="Van Zeijl A."/>
            <person name="Liu W."/>
            <person name="Santuari L."/>
            <person name="Cao Q."/>
            <person name="Sharma T."/>
            <person name="Shen D."/>
            <person name="Roswanjaya Y."/>
            <person name="Wardhani T."/>
            <person name="Kalhor M.S."/>
            <person name="Jansen J."/>
            <person name="Van den Hoogen J."/>
            <person name="Gungor B."/>
            <person name="Hartog M."/>
            <person name="Hontelez J."/>
            <person name="Verver J."/>
            <person name="Yang W.-C."/>
            <person name="Schijlen E."/>
            <person name="Repin R."/>
            <person name="Schilthuizen M."/>
            <person name="Schranz E."/>
            <person name="Heidstra R."/>
            <person name="Miyata K."/>
            <person name="Fedorova E."/>
            <person name="Kohlen W."/>
            <person name="Bisseling T."/>
            <person name="Smit S."/>
            <person name="Geurts R."/>
        </authorList>
    </citation>
    <scope>NUCLEOTIDE SEQUENCE [LARGE SCALE GENOMIC DNA]</scope>
    <source>
        <strain evidence="3">cv. WU1-14</strain>
    </source>
</reference>
<dbReference type="GO" id="GO:0004523">
    <property type="term" value="F:RNA-DNA hybrid ribonuclease activity"/>
    <property type="evidence" value="ECO:0007669"/>
    <property type="project" value="InterPro"/>
</dbReference>
<sequence length="120" mass="13377">MGVQVSKERICWKDVFVWFGEFQRLNQTPSLSSPRQDRSNVSLWSAPSAGFLKLNIDATMKNGVNFIGIGAVIRVHDGVVKGALARCYYGVFSPFIAEYIAFREGLKFALSLNCQPRSPC</sequence>
<dbReference type="InterPro" id="IPR012337">
    <property type="entry name" value="RNaseH-like_sf"/>
</dbReference>
<dbReference type="PANTHER" id="PTHR47074">
    <property type="entry name" value="BNAC02G40300D PROTEIN"/>
    <property type="match status" value="1"/>
</dbReference>
<dbReference type="CDD" id="cd06222">
    <property type="entry name" value="RNase_H_like"/>
    <property type="match status" value="1"/>
</dbReference>
<dbReference type="GO" id="GO:0003676">
    <property type="term" value="F:nucleic acid binding"/>
    <property type="evidence" value="ECO:0007669"/>
    <property type="project" value="InterPro"/>
</dbReference>
<dbReference type="OrthoDB" id="1749524at2759"/>
<keyword evidence="3" id="KW-1185">Reference proteome</keyword>
<protein>
    <submittedName>
        <fullName evidence="2">Ribonuclease H-like domain containing protein</fullName>
    </submittedName>
</protein>
<evidence type="ECO:0000259" key="1">
    <source>
        <dbReference type="Pfam" id="PF13456"/>
    </source>
</evidence>
<accession>A0A2P5D639</accession>
<dbReference type="InterPro" id="IPR052929">
    <property type="entry name" value="RNase_H-like_EbsB-rel"/>
</dbReference>
<evidence type="ECO:0000313" key="2">
    <source>
        <dbReference type="EMBL" id="PON68744.1"/>
    </source>
</evidence>
<dbReference type="InterPro" id="IPR044730">
    <property type="entry name" value="RNase_H-like_dom_plant"/>
</dbReference>
<feature type="domain" description="RNase H type-1" evidence="1">
    <location>
        <begin position="55"/>
        <end position="113"/>
    </location>
</feature>
<comment type="caution">
    <text evidence="2">The sequence shown here is derived from an EMBL/GenBank/DDBJ whole genome shotgun (WGS) entry which is preliminary data.</text>
</comment>